<keyword evidence="8" id="KW-1185">Reference proteome</keyword>
<feature type="binding site" evidence="4">
    <location>
        <position position="143"/>
    </location>
    <ligand>
        <name>ATP</name>
        <dbReference type="ChEBI" id="CHEBI:30616"/>
    </ligand>
</feature>
<sequence>MEGVLSRQRQELERMKNQHDQYTKELQIIRDQKPVLESQLIDSHSVEKELEEKIIQAVKLLITFKEKRDKVQIEHEKAIKEINGLRKLVDEDAANLQKLQFFAFSFSEIGEATRDFDPSWKIGDGIYGSVYKGILRHLKVAIKMLPSCGSQGHVEFERKAWVLSKVRHPNLVTLIGTCPESKSLIYEYLGNGSLEDHFACQGKTPPLSWQTRIKIASEICSVLIFLHSSRPCIIHGNLKPTNILLDDNFVSKLSDLSVYCLIPKMRTELT</sequence>
<dbReference type="Gene3D" id="1.10.510.10">
    <property type="entry name" value="Transferase(Phosphotransferase) domain 1"/>
    <property type="match status" value="1"/>
</dbReference>
<comment type="catalytic activity">
    <reaction evidence="1">
        <text>S-ubiquitinyl-[E2 ubiquitin-conjugating enzyme]-L-cysteine + [acceptor protein]-L-lysine = [E2 ubiquitin-conjugating enzyme]-L-cysteine + N(6)-ubiquitinyl-[acceptor protein]-L-lysine.</text>
        <dbReference type="EC" id="2.3.2.27"/>
    </reaction>
</comment>
<comment type="caution">
    <text evidence="7">The sequence shown here is derived from an EMBL/GenBank/DDBJ whole genome shotgun (WGS) entry which is preliminary data.</text>
</comment>
<evidence type="ECO:0000256" key="5">
    <source>
        <dbReference type="SAM" id="Coils"/>
    </source>
</evidence>
<protein>
    <recommendedName>
        <fullName evidence="2">RING-type E3 ubiquitin transferase</fullName>
        <ecNumber evidence="2">2.3.2.27</ecNumber>
    </recommendedName>
</protein>
<dbReference type="GO" id="GO:0004672">
    <property type="term" value="F:protein kinase activity"/>
    <property type="evidence" value="ECO:0007669"/>
    <property type="project" value="InterPro"/>
</dbReference>
<dbReference type="Proteomes" id="UP000593564">
    <property type="component" value="Unassembled WGS sequence"/>
</dbReference>
<dbReference type="GO" id="GO:0061630">
    <property type="term" value="F:ubiquitin protein ligase activity"/>
    <property type="evidence" value="ECO:0007669"/>
    <property type="project" value="UniProtKB-EC"/>
</dbReference>
<dbReference type="InterPro" id="IPR001245">
    <property type="entry name" value="Ser-Thr/Tyr_kinase_cat_dom"/>
</dbReference>
<dbReference type="SUPFAM" id="SSF56112">
    <property type="entry name" value="Protein kinase-like (PK-like)"/>
    <property type="match status" value="1"/>
</dbReference>
<gene>
    <name evidence="7" type="ORF">HYC85_001206</name>
</gene>
<dbReference type="PANTHER" id="PTHR45647">
    <property type="entry name" value="OS02G0152300 PROTEIN"/>
    <property type="match status" value="1"/>
</dbReference>
<dbReference type="Pfam" id="PF07714">
    <property type="entry name" value="PK_Tyr_Ser-Thr"/>
    <property type="match status" value="1"/>
</dbReference>
<keyword evidence="4" id="KW-0067">ATP-binding</keyword>
<dbReference type="PROSITE" id="PS00107">
    <property type="entry name" value="PROTEIN_KINASE_ATP"/>
    <property type="match status" value="1"/>
</dbReference>
<dbReference type="PROSITE" id="PS50011">
    <property type="entry name" value="PROTEIN_KINASE_DOM"/>
    <property type="match status" value="1"/>
</dbReference>
<evidence type="ECO:0000256" key="4">
    <source>
        <dbReference type="PROSITE-ProRule" id="PRU10141"/>
    </source>
</evidence>
<evidence type="ECO:0000256" key="2">
    <source>
        <dbReference type="ARBA" id="ARBA00012483"/>
    </source>
</evidence>
<evidence type="ECO:0000259" key="6">
    <source>
        <dbReference type="PROSITE" id="PS50011"/>
    </source>
</evidence>
<accession>A0A7J7I5Z5</accession>
<dbReference type="InterPro" id="IPR011009">
    <property type="entry name" value="Kinase-like_dom_sf"/>
</dbReference>
<evidence type="ECO:0000313" key="8">
    <source>
        <dbReference type="Proteomes" id="UP000593564"/>
    </source>
</evidence>
<dbReference type="Gene3D" id="3.30.200.20">
    <property type="entry name" value="Phosphorylase Kinase, domain 1"/>
    <property type="match status" value="1"/>
</dbReference>
<keyword evidence="3" id="KW-0833">Ubl conjugation pathway</keyword>
<dbReference type="InterPro" id="IPR017441">
    <property type="entry name" value="Protein_kinase_ATP_BS"/>
</dbReference>
<feature type="domain" description="Protein kinase" evidence="6">
    <location>
        <begin position="116"/>
        <end position="270"/>
    </location>
</feature>
<feature type="coiled-coil region" evidence="5">
    <location>
        <begin position="5"/>
        <end position="32"/>
    </location>
</feature>
<organism evidence="7 8">
    <name type="scientific">Camellia sinensis</name>
    <name type="common">Tea plant</name>
    <name type="synonym">Thea sinensis</name>
    <dbReference type="NCBI Taxonomy" id="4442"/>
    <lineage>
        <taxon>Eukaryota</taxon>
        <taxon>Viridiplantae</taxon>
        <taxon>Streptophyta</taxon>
        <taxon>Embryophyta</taxon>
        <taxon>Tracheophyta</taxon>
        <taxon>Spermatophyta</taxon>
        <taxon>Magnoliopsida</taxon>
        <taxon>eudicotyledons</taxon>
        <taxon>Gunneridae</taxon>
        <taxon>Pentapetalae</taxon>
        <taxon>asterids</taxon>
        <taxon>Ericales</taxon>
        <taxon>Theaceae</taxon>
        <taxon>Camellia</taxon>
    </lineage>
</organism>
<dbReference type="EC" id="2.3.2.27" evidence="2"/>
<dbReference type="InterPro" id="IPR000719">
    <property type="entry name" value="Prot_kinase_dom"/>
</dbReference>
<evidence type="ECO:0000256" key="1">
    <source>
        <dbReference type="ARBA" id="ARBA00000900"/>
    </source>
</evidence>
<name>A0A7J7I5Z5_CAMSI</name>
<dbReference type="PANTHER" id="PTHR45647:SF22">
    <property type="entry name" value="U-BOX DOMAIN-CONTAINING PROTEIN 32"/>
    <property type="match status" value="1"/>
</dbReference>
<dbReference type="AlphaFoldDB" id="A0A7J7I5Z5"/>
<dbReference type="EMBL" id="JACBKZ010000001">
    <property type="protein sequence ID" value="KAF5959997.1"/>
    <property type="molecule type" value="Genomic_DNA"/>
</dbReference>
<keyword evidence="5" id="KW-0175">Coiled coil</keyword>
<evidence type="ECO:0000313" key="7">
    <source>
        <dbReference type="EMBL" id="KAF5959997.1"/>
    </source>
</evidence>
<dbReference type="InterPro" id="IPR051348">
    <property type="entry name" value="U-box_ubiquitin_ligases"/>
</dbReference>
<keyword evidence="4" id="KW-0547">Nucleotide-binding</keyword>
<proteinExistence type="predicted"/>
<dbReference type="GO" id="GO:0005524">
    <property type="term" value="F:ATP binding"/>
    <property type="evidence" value="ECO:0007669"/>
    <property type="project" value="UniProtKB-UniRule"/>
</dbReference>
<evidence type="ECO:0000256" key="3">
    <source>
        <dbReference type="ARBA" id="ARBA00022786"/>
    </source>
</evidence>
<reference evidence="8" key="1">
    <citation type="journal article" date="2020" name="Nat. Commun.">
        <title>Genome assembly of wild tea tree DASZ reveals pedigree and selection history of tea varieties.</title>
        <authorList>
            <person name="Zhang W."/>
            <person name="Zhang Y."/>
            <person name="Qiu H."/>
            <person name="Guo Y."/>
            <person name="Wan H."/>
            <person name="Zhang X."/>
            <person name="Scossa F."/>
            <person name="Alseekh S."/>
            <person name="Zhang Q."/>
            <person name="Wang P."/>
            <person name="Xu L."/>
            <person name="Schmidt M.H."/>
            <person name="Jia X."/>
            <person name="Li D."/>
            <person name="Zhu A."/>
            <person name="Guo F."/>
            <person name="Chen W."/>
            <person name="Ni D."/>
            <person name="Usadel B."/>
            <person name="Fernie A.R."/>
            <person name="Wen W."/>
        </authorList>
    </citation>
    <scope>NUCLEOTIDE SEQUENCE [LARGE SCALE GENOMIC DNA]</scope>
    <source>
        <strain evidence="8">cv. G240</strain>
    </source>
</reference>
<reference evidence="7 8" key="2">
    <citation type="submission" date="2020-07" db="EMBL/GenBank/DDBJ databases">
        <title>Genome assembly of wild tea tree DASZ reveals pedigree and selection history of tea varieties.</title>
        <authorList>
            <person name="Zhang W."/>
        </authorList>
    </citation>
    <scope>NUCLEOTIDE SEQUENCE [LARGE SCALE GENOMIC DNA]</scope>
    <source>
        <strain evidence="8">cv. G240</strain>
        <tissue evidence="7">Leaf</tissue>
    </source>
</reference>